<evidence type="ECO:0000259" key="3">
    <source>
        <dbReference type="Pfam" id="PF01408"/>
    </source>
</evidence>
<proteinExistence type="inferred from homology"/>
<dbReference type="GO" id="GO:0000166">
    <property type="term" value="F:nucleotide binding"/>
    <property type="evidence" value="ECO:0007669"/>
    <property type="project" value="InterPro"/>
</dbReference>
<dbReference type="Gene3D" id="3.40.50.720">
    <property type="entry name" value="NAD(P)-binding Rossmann-like Domain"/>
    <property type="match status" value="1"/>
</dbReference>
<dbReference type="Pfam" id="PF22725">
    <property type="entry name" value="GFO_IDH_MocA_C3"/>
    <property type="match status" value="1"/>
</dbReference>
<dbReference type="EMBL" id="QKRA01000006">
    <property type="protein sequence ID" value="RDL43774.1"/>
    <property type="molecule type" value="Genomic_DNA"/>
</dbReference>
<dbReference type="InterPro" id="IPR055170">
    <property type="entry name" value="GFO_IDH_MocA-like_dom"/>
</dbReference>
<name>A0A370U7M8_9GAMM</name>
<evidence type="ECO:0000313" key="6">
    <source>
        <dbReference type="Proteomes" id="UP000254326"/>
    </source>
</evidence>
<sequence>MSEVRWGIIGTGTIANAFAADFQHAKTGQLKAVASRSKESADAFAEKFDIELSMVDYFSLINSHEVDVIYIAVPHVHHYDLTKACILAGKHVLCEKPFTLNESQAKELFDLAHAREVFVMEAMWTRFNPAIEQALEWVEEGEIGTLQTLQASFGFAQEQDPAHRLFNRNLGGGALLDVGIYPIFLAQLFFGKPDFIQNQAIVGDTDVDVLDQMLFGWDTGQLAMLDASIITSHPNRAVLSGTSGYIELEKSWHQAKQITLCKTDGSERSVEFDFPGLGFQFEIEEVNRCLDEGLIQSPNHQWADTLGLMATMDEIRSDIGVFYPGEPEPCDHDCDIEGHHHEHNHHKH</sequence>
<evidence type="ECO:0000256" key="2">
    <source>
        <dbReference type="ARBA" id="ARBA00023002"/>
    </source>
</evidence>
<dbReference type="InterPro" id="IPR036291">
    <property type="entry name" value="NAD(P)-bd_dom_sf"/>
</dbReference>
<dbReference type="SUPFAM" id="SSF51735">
    <property type="entry name" value="NAD(P)-binding Rossmann-fold domains"/>
    <property type="match status" value="1"/>
</dbReference>
<feature type="domain" description="Gfo/Idh/MocA-like oxidoreductase N-terminal" evidence="3">
    <location>
        <begin position="4"/>
        <end position="121"/>
    </location>
</feature>
<organism evidence="5 6">
    <name type="scientific">Marinomonas piezotolerans</name>
    <dbReference type="NCBI Taxonomy" id="2213058"/>
    <lineage>
        <taxon>Bacteria</taxon>
        <taxon>Pseudomonadati</taxon>
        <taxon>Pseudomonadota</taxon>
        <taxon>Gammaproteobacteria</taxon>
        <taxon>Oceanospirillales</taxon>
        <taxon>Oceanospirillaceae</taxon>
        <taxon>Marinomonas</taxon>
    </lineage>
</organism>
<dbReference type="Gene3D" id="3.30.360.10">
    <property type="entry name" value="Dihydrodipicolinate Reductase, domain 2"/>
    <property type="match status" value="1"/>
</dbReference>
<evidence type="ECO:0000259" key="4">
    <source>
        <dbReference type="Pfam" id="PF22725"/>
    </source>
</evidence>
<accession>A0A370U7M8</accession>
<dbReference type="GO" id="GO:0016491">
    <property type="term" value="F:oxidoreductase activity"/>
    <property type="evidence" value="ECO:0007669"/>
    <property type="project" value="UniProtKB-KW"/>
</dbReference>
<dbReference type="Proteomes" id="UP000254326">
    <property type="component" value="Unassembled WGS sequence"/>
</dbReference>
<comment type="similarity">
    <text evidence="1">Belongs to the Gfo/Idh/MocA family.</text>
</comment>
<comment type="caution">
    <text evidence="5">The sequence shown here is derived from an EMBL/GenBank/DDBJ whole genome shotgun (WGS) entry which is preliminary data.</text>
</comment>
<dbReference type="InterPro" id="IPR000683">
    <property type="entry name" value="Gfo/Idh/MocA-like_OxRdtase_N"/>
</dbReference>
<keyword evidence="6" id="KW-1185">Reference proteome</keyword>
<evidence type="ECO:0000313" key="5">
    <source>
        <dbReference type="EMBL" id="RDL43774.1"/>
    </source>
</evidence>
<protein>
    <submittedName>
        <fullName evidence="5">Gfo/Idh/MocA family oxidoreductase</fullName>
    </submittedName>
</protein>
<dbReference type="OrthoDB" id="9774191at2"/>
<dbReference type="SUPFAM" id="SSF55347">
    <property type="entry name" value="Glyceraldehyde-3-phosphate dehydrogenase-like, C-terminal domain"/>
    <property type="match status" value="1"/>
</dbReference>
<dbReference type="InterPro" id="IPR050984">
    <property type="entry name" value="Gfo/Idh/MocA_domain"/>
</dbReference>
<dbReference type="PANTHER" id="PTHR22604:SF105">
    <property type="entry name" value="TRANS-1,2-DIHYDROBENZENE-1,2-DIOL DEHYDROGENASE"/>
    <property type="match status" value="1"/>
</dbReference>
<feature type="domain" description="GFO/IDH/MocA-like oxidoreductase" evidence="4">
    <location>
        <begin position="132"/>
        <end position="247"/>
    </location>
</feature>
<dbReference type="Pfam" id="PF01408">
    <property type="entry name" value="GFO_IDH_MocA"/>
    <property type="match status" value="1"/>
</dbReference>
<keyword evidence="2" id="KW-0560">Oxidoreductase</keyword>
<reference evidence="5 6" key="1">
    <citation type="submission" date="2018-06" db="EMBL/GenBank/DDBJ databases">
        <title>Marinomonas sp. YLB-05 draft genome sequence.</title>
        <authorList>
            <person name="Yu L."/>
            <person name="Tang X."/>
        </authorList>
    </citation>
    <scope>NUCLEOTIDE SEQUENCE [LARGE SCALE GENOMIC DNA]</scope>
    <source>
        <strain evidence="5 6">YLB-05</strain>
    </source>
</reference>
<dbReference type="AlphaFoldDB" id="A0A370U7M8"/>
<dbReference type="PANTHER" id="PTHR22604">
    <property type="entry name" value="OXIDOREDUCTASES"/>
    <property type="match status" value="1"/>
</dbReference>
<evidence type="ECO:0000256" key="1">
    <source>
        <dbReference type="ARBA" id="ARBA00010928"/>
    </source>
</evidence>
<dbReference type="RefSeq" id="WP_115468692.1">
    <property type="nucleotide sequence ID" value="NZ_QKRA01000006.1"/>
</dbReference>
<gene>
    <name evidence="5" type="ORF">DN730_13590</name>
</gene>